<organism evidence="3 4">
    <name type="scientific">Gloeophyllum trabeum (strain ATCC 11539 / FP-39264 / Madison 617)</name>
    <name type="common">Brown rot fungus</name>
    <dbReference type="NCBI Taxonomy" id="670483"/>
    <lineage>
        <taxon>Eukaryota</taxon>
        <taxon>Fungi</taxon>
        <taxon>Dikarya</taxon>
        <taxon>Basidiomycota</taxon>
        <taxon>Agaricomycotina</taxon>
        <taxon>Agaricomycetes</taxon>
        <taxon>Gloeophyllales</taxon>
        <taxon>Gloeophyllaceae</taxon>
        <taxon>Gloeophyllum</taxon>
    </lineage>
</organism>
<dbReference type="GeneID" id="19304835"/>
<sequence length="496" mass="54985">MSQSAFPPMDFARFVWRRSTKDPSRYVREAHGGEVFEDIFNRFLHGEQTLSLGVELRITSPVKTTDLLDLARSAWIATRLEIPTIAASTEQDRKGDTFISYRALKDEDEARAWAEKTVVLYEETDDLMEARVEIGKIPLPIPSGEQTFIYIVPRSERSYGMLLYTHHTPFDGAASKIVLTKYLKVLANYLADSSLLSFSGYKWGEEVANLLPPTTEILGPNEDKSGEGYQRTLGTVMQEMATGMPCAYGFKVRAIGPGTTRRVWHTFSVAESTRMIDNARSLGFTINHIAQAALCLICVDDNPPTDSTPADAAFVFNGLVDGRNRLLGKYSSRDGYPGYALAMSPVIVRVSVVTSSASLGTKGQLLRVAEVVKQEYKKQRDFPALLAIASQESELMFAGLKAGTAPPPPPSTGPFYAADGQGELYLDAVYNDKRGQPVIEVVDFFQSLNKHDPGPFFRGYSWAGKFTLSLDYNEFAMPTEVVQGFLNKWVELLSLL</sequence>
<proteinExistence type="inferred from homology"/>
<protein>
    <recommendedName>
        <fullName evidence="5">CoA-dependent acyltransferase</fullName>
    </recommendedName>
</protein>
<dbReference type="GO" id="GO:0043386">
    <property type="term" value="P:mycotoxin biosynthetic process"/>
    <property type="evidence" value="ECO:0007669"/>
    <property type="project" value="InterPro"/>
</dbReference>
<dbReference type="Proteomes" id="UP000030669">
    <property type="component" value="Unassembled WGS sequence"/>
</dbReference>
<dbReference type="InterPro" id="IPR023213">
    <property type="entry name" value="CAT-like_dom_sf"/>
</dbReference>
<dbReference type="Pfam" id="PF07428">
    <property type="entry name" value="Tri3"/>
    <property type="match status" value="1"/>
</dbReference>
<dbReference type="EMBL" id="KB469416">
    <property type="protein sequence ID" value="EPQ50001.1"/>
    <property type="molecule type" value="Genomic_DNA"/>
</dbReference>
<dbReference type="PANTHER" id="PTHR42034">
    <property type="entry name" value="CHROMOSOME 7, WHOLE GENOME SHOTGUN SEQUENCE-RELATED"/>
    <property type="match status" value="1"/>
</dbReference>
<name>S7PQC5_GLOTA</name>
<dbReference type="eggNOG" id="ENOG502SFBM">
    <property type="taxonomic scope" value="Eukaryota"/>
</dbReference>
<dbReference type="SUPFAM" id="SSF52777">
    <property type="entry name" value="CoA-dependent acyltransferases"/>
    <property type="match status" value="1"/>
</dbReference>
<dbReference type="PANTHER" id="PTHR42034:SF1">
    <property type="entry name" value="CONDENSATION DOMAIN-CONTAINING PROTEIN"/>
    <property type="match status" value="1"/>
</dbReference>
<dbReference type="InterPro" id="IPR009992">
    <property type="entry name" value="Tri3/Sat12/Sat16/Mac1"/>
</dbReference>
<accession>S7PQC5</accession>
<evidence type="ECO:0008006" key="5">
    <source>
        <dbReference type="Google" id="ProtNLM"/>
    </source>
</evidence>
<comment type="similarity">
    <text evidence="1">Belongs to the trichothecene O-acetyltransferase family.</text>
</comment>
<evidence type="ECO:0000256" key="1">
    <source>
        <dbReference type="ARBA" id="ARBA00006439"/>
    </source>
</evidence>
<dbReference type="Gene3D" id="3.30.559.10">
    <property type="entry name" value="Chloramphenicol acetyltransferase-like domain"/>
    <property type="match status" value="1"/>
</dbReference>
<dbReference type="AlphaFoldDB" id="S7PQC5"/>
<dbReference type="GO" id="GO:0016407">
    <property type="term" value="F:acetyltransferase activity"/>
    <property type="evidence" value="ECO:0007669"/>
    <property type="project" value="InterPro"/>
</dbReference>
<reference evidence="3 4" key="1">
    <citation type="journal article" date="2012" name="Science">
        <title>The Paleozoic origin of enzymatic lignin decomposition reconstructed from 31 fungal genomes.</title>
        <authorList>
            <person name="Floudas D."/>
            <person name="Binder M."/>
            <person name="Riley R."/>
            <person name="Barry K."/>
            <person name="Blanchette R.A."/>
            <person name="Henrissat B."/>
            <person name="Martinez A.T."/>
            <person name="Otillar R."/>
            <person name="Spatafora J.W."/>
            <person name="Yadav J.S."/>
            <person name="Aerts A."/>
            <person name="Benoit I."/>
            <person name="Boyd A."/>
            <person name="Carlson A."/>
            <person name="Copeland A."/>
            <person name="Coutinho P.M."/>
            <person name="de Vries R.P."/>
            <person name="Ferreira P."/>
            <person name="Findley K."/>
            <person name="Foster B."/>
            <person name="Gaskell J."/>
            <person name="Glotzer D."/>
            <person name="Gorecki P."/>
            <person name="Heitman J."/>
            <person name="Hesse C."/>
            <person name="Hori C."/>
            <person name="Igarashi K."/>
            <person name="Jurgens J.A."/>
            <person name="Kallen N."/>
            <person name="Kersten P."/>
            <person name="Kohler A."/>
            <person name="Kuees U."/>
            <person name="Kumar T.K.A."/>
            <person name="Kuo A."/>
            <person name="LaButti K."/>
            <person name="Larrondo L.F."/>
            <person name="Lindquist E."/>
            <person name="Ling A."/>
            <person name="Lombard V."/>
            <person name="Lucas S."/>
            <person name="Lundell T."/>
            <person name="Martin R."/>
            <person name="McLaughlin D.J."/>
            <person name="Morgenstern I."/>
            <person name="Morin E."/>
            <person name="Murat C."/>
            <person name="Nagy L.G."/>
            <person name="Nolan M."/>
            <person name="Ohm R.A."/>
            <person name="Patyshakuliyeva A."/>
            <person name="Rokas A."/>
            <person name="Ruiz-Duenas F.J."/>
            <person name="Sabat G."/>
            <person name="Salamov A."/>
            <person name="Samejima M."/>
            <person name="Schmutz J."/>
            <person name="Slot J.C."/>
            <person name="St John F."/>
            <person name="Stenlid J."/>
            <person name="Sun H."/>
            <person name="Sun S."/>
            <person name="Syed K."/>
            <person name="Tsang A."/>
            <person name="Wiebenga A."/>
            <person name="Young D."/>
            <person name="Pisabarro A."/>
            <person name="Eastwood D.C."/>
            <person name="Martin F."/>
            <person name="Cullen D."/>
            <person name="Grigoriev I.V."/>
            <person name="Hibbett D.S."/>
        </authorList>
    </citation>
    <scope>NUCLEOTIDE SEQUENCE [LARGE SCALE GENOMIC DNA]</scope>
    <source>
        <strain evidence="3 4">ATCC 11539</strain>
    </source>
</reference>
<dbReference type="Gene3D" id="3.30.559.30">
    <property type="entry name" value="Nonribosomal peptide synthetase, condensation domain"/>
    <property type="match status" value="1"/>
</dbReference>
<dbReference type="OrthoDB" id="2548233at2759"/>
<dbReference type="RefSeq" id="XP_007871543.1">
    <property type="nucleotide sequence ID" value="XM_007873352.1"/>
</dbReference>
<keyword evidence="2" id="KW-0808">Transferase</keyword>
<dbReference type="HOGENOM" id="CLU_532139_0_0_1"/>
<gene>
    <name evidence="3" type="ORF">GLOTRDRAFT_141642</name>
</gene>
<dbReference type="OMA" id="VEFMLAF"/>
<evidence type="ECO:0000313" key="3">
    <source>
        <dbReference type="EMBL" id="EPQ50001.1"/>
    </source>
</evidence>
<evidence type="ECO:0000313" key="4">
    <source>
        <dbReference type="Proteomes" id="UP000030669"/>
    </source>
</evidence>
<keyword evidence="4" id="KW-1185">Reference proteome</keyword>
<evidence type="ECO:0000256" key="2">
    <source>
        <dbReference type="ARBA" id="ARBA00022679"/>
    </source>
</evidence>
<dbReference type="KEGG" id="gtr:GLOTRDRAFT_141642"/>